<evidence type="ECO:0000313" key="1">
    <source>
        <dbReference type="EnsemblMetazoa" id="GAUT026472-PA"/>
    </source>
</evidence>
<reference evidence="1" key="1">
    <citation type="submission" date="2020-05" db="UniProtKB">
        <authorList>
            <consortium name="EnsemblMetazoa"/>
        </authorList>
    </citation>
    <scope>IDENTIFICATION</scope>
    <source>
        <strain evidence="1">TTRI</strain>
    </source>
</reference>
<organism evidence="1 2">
    <name type="scientific">Glossina austeni</name>
    <name type="common">Savannah tsetse fly</name>
    <dbReference type="NCBI Taxonomy" id="7395"/>
    <lineage>
        <taxon>Eukaryota</taxon>
        <taxon>Metazoa</taxon>
        <taxon>Ecdysozoa</taxon>
        <taxon>Arthropoda</taxon>
        <taxon>Hexapoda</taxon>
        <taxon>Insecta</taxon>
        <taxon>Pterygota</taxon>
        <taxon>Neoptera</taxon>
        <taxon>Endopterygota</taxon>
        <taxon>Diptera</taxon>
        <taxon>Brachycera</taxon>
        <taxon>Muscomorpha</taxon>
        <taxon>Hippoboscoidea</taxon>
        <taxon>Glossinidae</taxon>
        <taxon>Glossina</taxon>
    </lineage>
</organism>
<dbReference type="AlphaFoldDB" id="A0A1A9V5B5"/>
<name>A0A1A9V5B5_GLOAU</name>
<dbReference type="VEuPathDB" id="VectorBase:GAUT026472"/>
<protein>
    <submittedName>
        <fullName evidence="1">Uncharacterized protein</fullName>
    </submittedName>
</protein>
<evidence type="ECO:0000313" key="2">
    <source>
        <dbReference type="Proteomes" id="UP000078200"/>
    </source>
</evidence>
<keyword evidence="2" id="KW-1185">Reference proteome</keyword>
<dbReference type="EnsemblMetazoa" id="GAUT026472-RA">
    <property type="protein sequence ID" value="GAUT026472-PA"/>
    <property type="gene ID" value="GAUT026472"/>
</dbReference>
<sequence>MKLSVRHCQHQVLIVSLVTIICSNGKAHTESEKKYFSMIYHEISSSSDKRNYKSILHKEQPKFIKGTLNNFRSNNIKNPLKFTNSNDNNVDLVANGFNPKLGINDTNN</sequence>
<dbReference type="Proteomes" id="UP000078200">
    <property type="component" value="Unassembled WGS sequence"/>
</dbReference>
<proteinExistence type="predicted"/>
<accession>A0A1A9V5B5</accession>